<organism evidence="2">
    <name type="scientific">Homalodisca liturata</name>
    <dbReference type="NCBI Taxonomy" id="320908"/>
    <lineage>
        <taxon>Eukaryota</taxon>
        <taxon>Metazoa</taxon>
        <taxon>Ecdysozoa</taxon>
        <taxon>Arthropoda</taxon>
        <taxon>Hexapoda</taxon>
        <taxon>Insecta</taxon>
        <taxon>Pterygota</taxon>
        <taxon>Neoptera</taxon>
        <taxon>Paraneoptera</taxon>
        <taxon>Hemiptera</taxon>
        <taxon>Auchenorrhyncha</taxon>
        <taxon>Membracoidea</taxon>
        <taxon>Cicadellidae</taxon>
        <taxon>Cicadellinae</taxon>
        <taxon>Proconiini</taxon>
        <taxon>Homalodisca</taxon>
    </lineage>
</organism>
<feature type="region of interest" description="Disordered" evidence="1">
    <location>
        <begin position="107"/>
        <end position="128"/>
    </location>
</feature>
<gene>
    <name evidence="2" type="ORF">g.4636</name>
</gene>
<name>A0A1B6JX04_9HEMI</name>
<proteinExistence type="predicted"/>
<sequence length="128" mass="14380">MFITSKSSIAKSRQIFLVLLQNVPGHLSIYEVGVLHIQVEEVAKVQEVEEDRTPAEVVCTLAVEVVRTQEEEVVRTQEVEVVRTRVEGMVVDHSTGLGVVEAYIPYSSSHEDDDDDDRDGFPSRNVIR</sequence>
<dbReference type="EMBL" id="GECU01003972">
    <property type="protein sequence ID" value="JAT03735.1"/>
    <property type="molecule type" value="Transcribed_RNA"/>
</dbReference>
<dbReference type="AlphaFoldDB" id="A0A1B6JX04"/>
<protein>
    <submittedName>
        <fullName evidence="2">Uncharacterized protein</fullName>
    </submittedName>
</protein>
<evidence type="ECO:0000256" key="1">
    <source>
        <dbReference type="SAM" id="MobiDB-lite"/>
    </source>
</evidence>
<accession>A0A1B6JX04</accession>
<evidence type="ECO:0000313" key="2">
    <source>
        <dbReference type="EMBL" id="JAT03735.1"/>
    </source>
</evidence>
<reference evidence="2" key="1">
    <citation type="submission" date="2015-11" db="EMBL/GenBank/DDBJ databases">
        <title>De novo transcriptome assembly of four potential Pierce s Disease insect vectors from Arizona vineyards.</title>
        <authorList>
            <person name="Tassone E.E."/>
        </authorList>
    </citation>
    <scope>NUCLEOTIDE SEQUENCE</scope>
</reference>